<keyword evidence="1" id="KW-1133">Transmembrane helix</keyword>
<proteinExistence type="predicted"/>
<keyword evidence="1" id="KW-0472">Membrane</keyword>
<evidence type="ECO:0000313" key="2">
    <source>
        <dbReference type="EMBL" id="MBW30992.1"/>
    </source>
</evidence>
<keyword evidence="1" id="KW-0812">Transmembrane</keyword>
<sequence>MVLVVMVLVLLELLLIRRRYNATIVHVVAVVGHQLAIAQASSVGKMMLLLLLVLVDHVQHVVLVYHKIVWRMRRGGGYVCWDHYDRLLACGGTTVVLQFVQLNR</sequence>
<dbReference type="AlphaFoldDB" id="A0A2M3ZR78"/>
<organism evidence="2">
    <name type="scientific">Anopheles braziliensis</name>
    <dbReference type="NCBI Taxonomy" id="58242"/>
    <lineage>
        <taxon>Eukaryota</taxon>
        <taxon>Metazoa</taxon>
        <taxon>Ecdysozoa</taxon>
        <taxon>Arthropoda</taxon>
        <taxon>Hexapoda</taxon>
        <taxon>Insecta</taxon>
        <taxon>Pterygota</taxon>
        <taxon>Neoptera</taxon>
        <taxon>Endopterygota</taxon>
        <taxon>Diptera</taxon>
        <taxon>Nematocera</taxon>
        <taxon>Culicoidea</taxon>
        <taxon>Culicidae</taxon>
        <taxon>Anophelinae</taxon>
        <taxon>Anopheles</taxon>
    </lineage>
</organism>
<dbReference type="EMBL" id="GGFM01010241">
    <property type="protein sequence ID" value="MBW30992.1"/>
    <property type="molecule type" value="Transcribed_RNA"/>
</dbReference>
<accession>A0A2M3ZR78</accession>
<feature type="transmembrane region" description="Helical" evidence="1">
    <location>
        <begin position="20"/>
        <end position="40"/>
    </location>
</feature>
<reference evidence="2" key="1">
    <citation type="submission" date="2018-01" db="EMBL/GenBank/DDBJ databases">
        <title>An insight into the sialome of Amazonian anophelines.</title>
        <authorList>
            <person name="Ribeiro J.M."/>
            <person name="Scarpassa V."/>
            <person name="Calvo E."/>
        </authorList>
    </citation>
    <scope>NUCLEOTIDE SEQUENCE</scope>
    <source>
        <tissue evidence="2">Salivary glands</tissue>
    </source>
</reference>
<feature type="transmembrane region" description="Helical" evidence="1">
    <location>
        <begin position="46"/>
        <end position="65"/>
    </location>
</feature>
<name>A0A2M3ZR78_9DIPT</name>
<protein>
    <submittedName>
        <fullName evidence="2">Putative secreted peptide</fullName>
    </submittedName>
</protein>
<evidence type="ECO:0000256" key="1">
    <source>
        <dbReference type="SAM" id="Phobius"/>
    </source>
</evidence>